<comment type="similarity">
    <text evidence="1">Belongs to the LTO1 family.</text>
</comment>
<evidence type="ECO:0000313" key="3">
    <source>
        <dbReference type="EMBL" id="SCU96765.1"/>
    </source>
</evidence>
<dbReference type="PANTHER" id="PTHR28532">
    <property type="entry name" value="GEO13458P1"/>
    <property type="match status" value="1"/>
</dbReference>
<name>A0A1G4JZT9_9SACH</name>
<dbReference type="InterPro" id="IPR052436">
    <property type="entry name" value="LTO1_adapter"/>
</dbReference>
<keyword evidence="4" id="KW-1185">Reference proteome</keyword>
<dbReference type="Pfam" id="PF09811">
    <property type="entry name" value="Yae1_N"/>
    <property type="match status" value="1"/>
</dbReference>
<proteinExistence type="inferred from homology"/>
<dbReference type="AlphaFoldDB" id="A0A1G4JZT9"/>
<evidence type="ECO:0000259" key="2">
    <source>
        <dbReference type="Pfam" id="PF09811"/>
    </source>
</evidence>
<evidence type="ECO:0000256" key="1">
    <source>
        <dbReference type="ARBA" id="ARBA00038090"/>
    </source>
</evidence>
<protein>
    <submittedName>
        <fullName evidence="3">LADA_0H02630g1_1</fullName>
    </submittedName>
</protein>
<dbReference type="OrthoDB" id="48036at2759"/>
<evidence type="ECO:0000313" key="4">
    <source>
        <dbReference type="Proteomes" id="UP000190274"/>
    </source>
</evidence>
<dbReference type="InterPro" id="IPR019191">
    <property type="entry name" value="Essential_protein_Yae1_N"/>
</dbReference>
<organism evidence="3 4">
    <name type="scientific">Lachancea dasiensis</name>
    <dbReference type="NCBI Taxonomy" id="1072105"/>
    <lineage>
        <taxon>Eukaryota</taxon>
        <taxon>Fungi</taxon>
        <taxon>Dikarya</taxon>
        <taxon>Ascomycota</taxon>
        <taxon>Saccharomycotina</taxon>
        <taxon>Saccharomycetes</taxon>
        <taxon>Saccharomycetales</taxon>
        <taxon>Saccharomycetaceae</taxon>
        <taxon>Lachancea</taxon>
    </lineage>
</organism>
<accession>A0A1G4JZT9</accession>
<gene>
    <name evidence="3" type="ORF">LADA_0H02630G</name>
</gene>
<dbReference type="Proteomes" id="UP000190274">
    <property type="component" value="Chromosome H"/>
</dbReference>
<dbReference type="PANTHER" id="PTHR28532:SF1">
    <property type="entry name" value="ORAL CANCER OVEREXPRESSED 1"/>
    <property type="match status" value="1"/>
</dbReference>
<feature type="domain" description="Essential protein Yae1 N-terminal" evidence="2">
    <location>
        <begin position="19"/>
        <end position="57"/>
    </location>
</feature>
<reference evidence="3 4" key="1">
    <citation type="submission" date="2016-03" db="EMBL/GenBank/DDBJ databases">
        <authorList>
            <person name="Devillers H."/>
        </authorList>
    </citation>
    <scope>NUCLEOTIDE SEQUENCE [LARGE SCALE GENOMIC DNA]</scope>
    <source>
        <strain evidence="3">CBS 10888</strain>
    </source>
</reference>
<dbReference type="EMBL" id="LT598461">
    <property type="protein sequence ID" value="SCU96765.1"/>
    <property type="molecule type" value="Genomic_DNA"/>
</dbReference>
<sequence length="165" mass="18981">MTTEFDEVLNLEESFYVEGFKDGRSENLKHNHLEGKQYGLQVGFQRFIFIGVIRGVCNELKKLNFSASIDKNIQLILALIDEIPMDNRDESVQIYEKNIVRLKNKFRLLLMALSKRWKDLNAGNPEKLTFEMLETVSKTVAGELNAYVEDSGSTNAVSQPEKDMW</sequence>
<dbReference type="STRING" id="1266660.A0A1G4JZT9"/>